<keyword evidence="6" id="KW-1185">Reference proteome</keyword>
<organism evidence="5 6">
    <name type="scientific">Entomomonas moraniae</name>
    <dbReference type="NCBI Taxonomy" id="2213226"/>
    <lineage>
        <taxon>Bacteria</taxon>
        <taxon>Pseudomonadati</taxon>
        <taxon>Pseudomonadota</taxon>
        <taxon>Gammaproteobacteria</taxon>
        <taxon>Pseudomonadales</taxon>
        <taxon>Pseudomonadaceae</taxon>
        <taxon>Entomomonas</taxon>
    </lineage>
</organism>
<name>A0A3Q9JH43_9GAMM</name>
<dbReference type="RefSeq" id="WP_127161589.1">
    <property type="nucleotide sequence ID" value="NZ_CP029822.1"/>
</dbReference>
<sequence>MHNYNTDYLTPQGNLALQIIALPCTTNGFNDIYGGWLVSQMDIAGTSIAAKIAKGRVATVSIDHMSFLVPVEVGSQLSFYTETLSVGRSSVQIRVEVWGKDLITDDWRKVTEATFVFVAIDDKGRTRALPKITS</sequence>
<evidence type="ECO:0000259" key="4">
    <source>
        <dbReference type="PROSITE" id="PS51770"/>
    </source>
</evidence>
<gene>
    <name evidence="5" type="ORF">DM558_00620</name>
</gene>
<dbReference type="AlphaFoldDB" id="A0A3Q9JH43"/>
<dbReference type="CDD" id="cd03442">
    <property type="entry name" value="BFIT_BACH"/>
    <property type="match status" value="1"/>
</dbReference>
<dbReference type="GO" id="GO:0005829">
    <property type="term" value="C:cytosol"/>
    <property type="evidence" value="ECO:0007669"/>
    <property type="project" value="TreeGrafter"/>
</dbReference>
<dbReference type="GO" id="GO:0052816">
    <property type="term" value="F:long-chain fatty acyl-CoA hydrolase activity"/>
    <property type="evidence" value="ECO:0007669"/>
    <property type="project" value="TreeGrafter"/>
</dbReference>
<keyword evidence="2 3" id="KW-0378">Hydrolase</keyword>
<dbReference type="PROSITE" id="PS51770">
    <property type="entry name" value="HOTDOG_ACOT"/>
    <property type="match status" value="1"/>
</dbReference>
<comment type="similarity">
    <text evidence="1">Belongs to the acyl coenzyme A hydrolase family.</text>
</comment>
<accession>A0A3Q9JH43</accession>
<feature type="domain" description="HotDog ACOT-type" evidence="4">
    <location>
        <begin position="11"/>
        <end position="123"/>
    </location>
</feature>
<dbReference type="InterPro" id="IPR033120">
    <property type="entry name" value="HOTDOG_ACOT"/>
</dbReference>
<dbReference type="GO" id="GO:0009062">
    <property type="term" value="P:fatty acid catabolic process"/>
    <property type="evidence" value="ECO:0007669"/>
    <property type="project" value="TreeGrafter"/>
</dbReference>
<evidence type="ECO:0000256" key="3">
    <source>
        <dbReference type="PROSITE-ProRule" id="PRU01106"/>
    </source>
</evidence>
<dbReference type="PANTHER" id="PTHR11049:SF5">
    <property type="entry name" value="ACYL-COA THIOESTER HYDROLASE YCIA"/>
    <property type="match status" value="1"/>
</dbReference>
<dbReference type="EMBL" id="CP029822">
    <property type="protein sequence ID" value="AZS49372.1"/>
    <property type="molecule type" value="Genomic_DNA"/>
</dbReference>
<evidence type="ECO:0000256" key="1">
    <source>
        <dbReference type="ARBA" id="ARBA00010458"/>
    </source>
</evidence>
<dbReference type="InterPro" id="IPR029069">
    <property type="entry name" value="HotDog_dom_sf"/>
</dbReference>
<dbReference type="InterPro" id="IPR040170">
    <property type="entry name" value="Cytosol_ACT"/>
</dbReference>
<proteinExistence type="inferred from homology"/>
<reference evidence="6" key="1">
    <citation type="submission" date="2018-06" db="EMBL/GenBank/DDBJ databases">
        <title>Complete genome of Pseudomonas insecticola strain QZS01.</title>
        <authorList>
            <person name="Wang J."/>
            <person name="Su Q."/>
        </authorList>
    </citation>
    <scope>NUCLEOTIDE SEQUENCE [LARGE SCALE GENOMIC DNA]</scope>
    <source>
        <strain evidence="6">QZS01</strain>
    </source>
</reference>
<dbReference type="GO" id="GO:0006637">
    <property type="term" value="P:acyl-CoA metabolic process"/>
    <property type="evidence" value="ECO:0007669"/>
    <property type="project" value="TreeGrafter"/>
</dbReference>
<dbReference type="PANTHER" id="PTHR11049">
    <property type="entry name" value="ACYL COENZYME A THIOESTER HYDROLASE"/>
    <property type="match status" value="1"/>
</dbReference>
<dbReference type="InterPro" id="IPR006683">
    <property type="entry name" value="Thioestr_dom"/>
</dbReference>
<evidence type="ECO:0000313" key="6">
    <source>
        <dbReference type="Proteomes" id="UP000273143"/>
    </source>
</evidence>
<dbReference type="Pfam" id="PF03061">
    <property type="entry name" value="4HBT"/>
    <property type="match status" value="1"/>
</dbReference>
<dbReference type="KEGG" id="emo:DM558_00620"/>
<dbReference type="Gene3D" id="3.10.129.10">
    <property type="entry name" value="Hotdog Thioesterase"/>
    <property type="match status" value="1"/>
</dbReference>
<protein>
    <submittedName>
        <fullName evidence="5">Acyl-CoA thioesterase</fullName>
    </submittedName>
</protein>
<dbReference type="Proteomes" id="UP000273143">
    <property type="component" value="Chromosome"/>
</dbReference>
<evidence type="ECO:0000256" key="2">
    <source>
        <dbReference type="ARBA" id="ARBA00022801"/>
    </source>
</evidence>
<evidence type="ECO:0000313" key="5">
    <source>
        <dbReference type="EMBL" id="AZS49372.1"/>
    </source>
</evidence>
<dbReference type="SUPFAM" id="SSF54637">
    <property type="entry name" value="Thioesterase/thiol ester dehydrase-isomerase"/>
    <property type="match status" value="1"/>
</dbReference>